<comment type="caution">
    <text evidence="1">The sequence shown here is derived from an EMBL/GenBank/DDBJ whole genome shotgun (WGS) entry which is preliminary data.</text>
</comment>
<proteinExistence type="predicted"/>
<dbReference type="STRING" id="1265861.BCAMP_06520"/>
<reference evidence="1 2" key="1">
    <citation type="submission" date="2012-12" db="EMBL/GenBank/DDBJ databases">
        <title>Novel taxa of Listeriaceae from agricultural environments in the United States.</title>
        <authorList>
            <person name="den Bakker H.C."/>
            <person name="Allred A."/>
            <person name="Warchocki S."/>
            <person name="Wright E.M."/>
            <person name="Burrell A."/>
            <person name="Nightingale K.K."/>
            <person name="Kephart D."/>
            <person name="Wiedmann M."/>
        </authorList>
    </citation>
    <scope>NUCLEOTIDE SEQUENCE [LARGE SCALE GENOMIC DNA]</scope>
    <source>
        <strain evidence="1 2">FSL F6-1037</strain>
    </source>
</reference>
<keyword evidence="2" id="KW-1185">Reference proteome</keyword>
<sequence length="66" mass="7989">MVRKKWKRNELLEILDNEFLSTQEVLDTLQITKQALYSLVLRNKIEQVRKGSVKLYFRSDIEKKTY</sequence>
<evidence type="ECO:0000313" key="1">
    <source>
        <dbReference type="EMBL" id="EUJ40076.1"/>
    </source>
</evidence>
<evidence type="ECO:0000313" key="2">
    <source>
        <dbReference type="Proteomes" id="UP000019243"/>
    </source>
</evidence>
<evidence type="ECO:0008006" key="3">
    <source>
        <dbReference type="Google" id="ProtNLM"/>
    </source>
</evidence>
<protein>
    <recommendedName>
        <fullName evidence="3">DNA-binding protein</fullName>
    </recommendedName>
</protein>
<dbReference type="EMBL" id="AODH01000022">
    <property type="protein sequence ID" value="EUJ40076.1"/>
    <property type="molecule type" value="Genomic_DNA"/>
</dbReference>
<dbReference type="Proteomes" id="UP000019243">
    <property type="component" value="Unassembled WGS sequence"/>
</dbReference>
<dbReference type="RefSeq" id="WP_035314441.1">
    <property type="nucleotide sequence ID" value="NZ_AODH01000022.1"/>
</dbReference>
<gene>
    <name evidence="1" type="ORF">BCAMP_06520</name>
</gene>
<accession>W7CWD4</accession>
<organism evidence="1 2">
    <name type="scientific">Brochothrix campestris FSL F6-1037</name>
    <dbReference type="NCBI Taxonomy" id="1265861"/>
    <lineage>
        <taxon>Bacteria</taxon>
        <taxon>Bacillati</taxon>
        <taxon>Bacillota</taxon>
        <taxon>Bacilli</taxon>
        <taxon>Bacillales</taxon>
        <taxon>Listeriaceae</taxon>
        <taxon>Brochothrix</taxon>
    </lineage>
</organism>
<name>W7CWD4_9LIST</name>
<dbReference type="AlphaFoldDB" id="W7CWD4"/>
<dbReference type="OrthoDB" id="2361756at2"/>